<dbReference type="Pfam" id="PF00005">
    <property type="entry name" value="ABC_tran"/>
    <property type="match status" value="1"/>
</dbReference>
<dbReference type="GO" id="GO:0005524">
    <property type="term" value="F:ATP binding"/>
    <property type="evidence" value="ECO:0007669"/>
    <property type="project" value="UniProtKB-KW"/>
</dbReference>
<dbReference type="GO" id="GO:0140359">
    <property type="term" value="F:ABC-type transporter activity"/>
    <property type="evidence" value="ECO:0007669"/>
    <property type="project" value="InterPro"/>
</dbReference>
<dbReference type="InterPro" id="IPR003439">
    <property type="entry name" value="ABC_transporter-like_ATP-bd"/>
</dbReference>
<sequence>MKSKVELFLFYLYLVKERYDKIYIHALTLLFITVFVSALTTFLPYLMKLIVDSSNNILITNIVDKSNLILLLAISFSTAWIALKALTWTSNIFSAYFMVNIEANIIFSSFSNFIKSRIDFVNKTDTGVLNSDVQRGSLAFGQIIYTIFLVILPVIIQFLLIISVISFKIGLNFTIFFSVATVFIFLLTLMLISKSGSYFNEIYEADNNQSRFFLEKVNSVYNIKSQGSSEFEASKFRKICENYISRVFHGNLKIGMLMIYQVVAVGIFLTGSMIYCVYMFNSRQFTAGDFVLISSYIIELSAPLVLVSQNLMQTNGHFVSIEKLQKYFDSPKDRVIKKDYLLENFYYKFSDVSYNVNGIEILKNFNFEILKGEFLVIKGETGSGKSSFINLLLGINKVDSGKLFFGDLDISTSFSSKIHEIISFVPQKSFIFSGTVRENILYNNNLSYSDEELISVLKEFNLYKILVNNNISLDSSIDELFKFFSGGEVQRFNLVRAILAKPEVLILDEPTSALDSVMAKKVFDIIKNNVSTLIVISHSDSLIKLADRQLHFPLMQSRDLAESGS</sequence>
<dbReference type="SMART" id="SM00382">
    <property type="entry name" value="AAA"/>
    <property type="match status" value="1"/>
</dbReference>
<evidence type="ECO:0000313" key="7">
    <source>
        <dbReference type="EMBL" id="QNX08975.1"/>
    </source>
</evidence>
<name>A0A7H2TB37_9GAMM</name>
<keyword evidence="6" id="KW-0472">Membrane</keyword>
<dbReference type="EMBL" id="CP061565">
    <property type="protein sequence ID" value="QNX08975.1"/>
    <property type="molecule type" value="Genomic_DNA"/>
</dbReference>
<evidence type="ECO:0000313" key="8">
    <source>
        <dbReference type="Proteomes" id="UP000516745"/>
    </source>
</evidence>
<keyword evidence="5" id="KW-1133">Transmembrane helix</keyword>
<evidence type="ECO:0000256" key="6">
    <source>
        <dbReference type="ARBA" id="ARBA00023136"/>
    </source>
</evidence>
<dbReference type="AlphaFoldDB" id="A0A7H2TB37"/>
<accession>A0A7H2TB37</accession>
<keyword evidence="4 7" id="KW-0067">ATP-binding</keyword>
<dbReference type="InterPro" id="IPR003593">
    <property type="entry name" value="AAA+_ATPase"/>
</dbReference>
<dbReference type="CDD" id="cd03228">
    <property type="entry name" value="ABCC_MRP_Like"/>
    <property type="match status" value="1"/>
</dbReference>
<dbReference type="GO" id="GO:0034040">
    <property type="term" value="F:ATPase-coupled lipid transmembrane transporter activity"/>
    <property type="evidence" value="ECO:0007669"/>
    <property type="project" value="TreeGrafter"/>
</dbReference>
<dbReference type="Proteomes" id="UP000516745">
    <property type="component" value="Chromosome"/>
</dbReference>
<dbReference type="InterPro" id="IPR039421">
    <property type="entry name" value="Type_1_exporter"/>
</dbReference>
<dbReference type="GO" id="GO:0016887">
    <property type="term" value="F:ATP hydrolysis activity"/>
    <property type="evidence" value="ECO:0007669"/>
    <property type="project" value="InterPro"/>
</dbReference>
<dbReference type="PROSITE" id="PS50893">
    <property type="entry name" value="ABC_TRANSPORTER_2"/>
    <property type="match status" value="1"/>
</dbReference>
<dbReference type="PANTHER" id="PTHR24221:SF654">
    <property type="entry name" value="ATP-BINDING CASSETTE SUB-FAMILY B MEMBER 6"/>
    <property type="match status" value="1"/>
</dbReference>
<dbReference type="PROSITE" id="PS50929">
    <property type="entry name" value="ABC_TM1F"/>
    <property type="match status" value="1"/>
</dbReference>
<dbReference type="Gene3D" id="1.20.1560.10">
    <property type="entry name" value="ABC transporter type 1, transmembrane domain"/>
    <property type="match status" value="1"/>
</dbReference>
<evidence type="ECO:0000256" key="4">
    <source>
        <dbReference type="ARBA" id="ARBA00022840"/>
    </source>
</evidence>
<proteinExistence type="predicted"/>
<reference evidence="7 8" key="2">
    <citation type="submission" date="2020-09" db="EMBL/GenBank/DDBJ databases">
        <authorList>
            <person name="Chen F.-J."/>
            <person name="Lee Y.-T."/>
        </authorList>
    </citation>
    <scope>NUCLEOTIDE SEQUENCE [LARGE SCALE GENOMIC DNA]</scope>
    <source>
        <strain evidence="7 8">AS72</strain>
    </source>
</reference>
<dbReference type="GO" id="GO:0005886">
    <property type="term" value="C:plasma membrane"/>
    <property type="evidence" value="ECO:0007669"/>
    <property type="project" value="UniProtKB-SubCell"/>
</dbReference>
<dbReference type="SUPFAM" id="SSF52540">
    <property type="entry name" value="P-loop containing nucleoside triphosphate hydrolases"/>
    <property type="match status" value="1"/>
</dbReference>
<organism evidence="7 8">
    <name type="scientific">Acinetobacter seifertii</name>
    <dbReference type="NCBI Taxonomy" id="1530123"/>
    <lineage>
        <taxon>Bacteria</taxon>
        <taxon>Pseudomonadati</taxon>
        <taxon>Pseudomonadota</taxon>
        <taxon>Gammaproteobacteria</taxon>
        <taxon>Moraxellales</taxon>
        <taxon>Moraxellaceae</taxon>
        <taxon>Acinetobacter</taxon>
        <taxon>Acinetobacter calcoaceticus/baumannii complex</taxon>
    </lineage>
</organism>
<evidence type="ECO:0000256" key="5">
    <source>
        <dbReference type="ARBA" id="ARBA00022989"/>
    </source>
</evidence>
<comment type="subcellular location">
    <subcellularLocation>
        <location evidence="1">Cell membrane</location>
        <topology evidence="1">Multi-pass membrane protein</topology>
    </subcellularLocation>
</comment>
<evidence type="ECO:0000256" key="2">
    <source>
        <dbReference type="ARBA" id="ARBA00022692"/>
    </source>
</evidence>
<dbReference type="InterPro" id="IPR011527">
    <property type="entry name" value="ABC1_TM_dom"/>
</dbReference>
<dbReference type="Gene3D" id="3.40.50.300">
    <property type="entry name" value="P-loop containing nucleotide triphosphate hydrolases"/>
    <property type="match status" value="1"/>
</dbReference>
<dbReference type="PANTHER" id="PTHR24221">
    <property type="entry name" value="ATP-BINDING CASSETTE SUB-FAMILY B"/>
    <property type="match status" value="1"/>
</dbReference>
<protein>
    <submittedName>
        <fullName evidence="7">ABC transporter ATP-binding protein</fullName>
    </submittedName>
</protein>
<keyword evidence="2" id="KW-0812">Transmembrane</keyword>
<dbReference type="InterPro" id="IPR027417">
    <property type="entry name" value="P-loop_NTPase"/>
</dbReference>
<dbReference type="InterPro" id="IPR036640">
    <property type="entry name" value="ABC1_TM_sf"/>
</dbReference>
<evidence type="ECO:0000256" key="1">
    <source>
        <dbReference type="ARBA" id="ARBA00004651"/>
    </source>
</evidence>
<gene>
    <name evidence="7" type="ORF">IC795_01120</name>
</gene>
<keyword evidence="3" id="KW-0547">Nucleotide-binding</keyword>
<dbReference type="Pfam" id="PF00664">
    <property type="entry name" value="ABC_membrane"/>
    <property type="match status" value="1"/>
</dbReference>
<reference evidence="8" key="1">
    <citation type="submission" date="2020-09" db="EMBL/GenBank/DDBJ databases">
        <title>Clinical and molecular characterization of Acinetobacter seifertii in Taiwan.</title>
        <authorList>
            <person name="Li L.-H."/>
            <person name="Yang Y.-S."/>
            <person name="Sun J.-R."/>
            <person name="Huang T.-W."/>
            <person name="Huang W.-C."/>
            <person name="Wang Y.-C."/>
            <person name="Kuo T.-H."/>
            <person name="Kuo S.-C."/>
            <person name="Chen T.-L."/>
        </authorList>
    </citation>
    <scope>NUCLEOTIDE SEQUENCE [LARGE SCALE GENOMIC DNA]</scope>
    <source>
        <strain evidence="8">AS72</strain>
    </source>
</reference>
<evidence type="ECO:0000256" key="3">
    <source>
        <dbReference type="ARBA" id="ARBA00022741"/>
    </source>
</evidence>
<dbReference type="SUPFAM" id="SSF90123">
    <property type="entry name" value="ABC transporter transmembrane region"/>
    <property type="match status" value="1"/>
</dbReference>